<dbReference type="AlphaFoldDB" id="A0A813KQ02"/>
<gene>
    <name evidence="8" type="ORF">PGLA2088_LOCUS34027</name>
</gene>
<dbReference type="GO" id="GO:0005783">
    <property type="term" value="C:endoplasmic reticulum"/>
    <property type="evidence" value="ECO:0007669"/>
    <property type="project" value="TreeGrafter"/>
</dbReference>
<dbReference type="EMBL" id="CAJNNW010031132">
    <property type="protein sequence ID" value="CAE8706121.1"/>
    <property type="molecule type" value="Genomic_DNA"/>
</dbReference>
<evidence type="ECO:0000256" key="2">
    <source>
        <dbReference type="ARBA" id="ARBA00022692"/>
    </source>
</evidence>
<evidence type="ECO:0000256" key="5">
    <source>
        <dbReference type="SAM" id="MobiDB-lite"/>
    </source>
</evidence>
<dbReference type="Gene3D" id="3.40.30.10">
    <property type="entry name" value="Glutaredoxin"/>
    <property type="match status" value="1"/>
</dbReference>
<dbReference type="SUPFAM" id="SSF52833">
    <property type="entry name" value="Thioredoxin-like"/>
    <property type="match status" value="1"/>
</dbReference>
<evidence type="ECO:0000256" key="3">
    <source>
        <dbReference type="ARBA" id="ARBA00022989"/>
    </source>
</evidence>
<accession>A0A813KQ02</accession>
<dbReference type="Pfam" id="PF07970">
    <property type="entry name" value="COPIIcoated_ERV"/>
    <property type="match status" value="1"/>
</dbReference>
<feature type="region of interest" description="Disordered" evidence="5">
    <location>
        <begin position="1"/>
        <end position="25"/>
    </location>
</feature>
<feature type="domain" description="Thioredoxin" evidence="7">
    <location>
        <begin position="202"/>
        <end position="341"/>
    </location>
</feature>
<name>A0A813KQ02_POLGL</name>
<keyword evidence="4 6" id="KW-0472">Membrane</keyword>
<evidence type="ECO:0000256" key="1">
    <source>
        <dbReference type="ARBA" id="ARBA00004370"/>
    </source>
</evidence>
<evidence type="ECO:0000259" key="7">
    <source>
        <dbReference type="PROSITE" id="PS51352"/>
    </source>
</evidence>
<dbReference type="PANTHER" id="PTHR10984">
    <property type="entry name" value="ENDOPLASMIC RETICULUM-GOLGI INTERMEDIATE COMPARTMENT PROTEIN"/>
    <property type="match status" value="1"/>
</dbReference>
<comment type="subcellular location">
    <subcellularLocation>
        <location evidence="1">Membrane</location>
    </subcellularLocation>
</comment>
<keyword evidence="3 6" id="KW-1133">Transmembrane helix</keyword>
<comment type="caution">
    <text evidence="8">The sequence shown here is derived from an EMBL/GenBank/DDBJ whole genome shotgun (WGS) entry which is preliminary data.</text>
</comment>
<dbReference type="CDD" id="cd02961">
    <property type="entry name" value="PDI_a_family"/>
    <property type="match status" value="1"/>
</dbReference>
<proteinExistence type="predicted"/>
<dbReference type="PROSITE" id="PS51352">
    <property type="entry name" value="THIOREDOXIN_2"/>
    <property type="match status" value="1"/>
</dbReference>
<dbReference type="PANTHER" id="PTHR10984:SF37">
    <property type="entry name" value="PROTEIN DISULFIDE-ISOMERASE 5-3"/>
    <property type="match status" value="1"/>
</dbReference>
<dbReference type="GO" id="GO:0030134">
    <property type="term" value="C:COPII-coated ER to Golgi transport vesicle"/>
    <property type="evidence" value="ECO:0007669"/>
    <property type="project" value="TreeGrafter"/>
</dbReference>
<dbReference type="InterPro" id="IPR036249">
    <property type="entry name" value="Thioredoxin-like_sf"/>
</dbReference>
<evidence type="ECO:0000313" key="8">
    <source>
        <dbReference type="EMBL" id="CAE8706121.1"/>
    </source>
</evidence>
<dbReference type="PROSITE" id="PS00194">
    <property type="entry name" value="THIOREDOXIN_1"/>
    <property type="match status" value="1"/>
</dbReference>
<dbReference type="InterPro" id="IPR017937">
    <property type="entry name" value="Thioredoxin_CS"/>
</dbReference>
<evidence type="ECO:0000256" key="4">
    <source>
        <dbReference type="ARBA" id="ARBA00023136"/>
    </source>
</evidence>
<feature type="transmembrane region" description="Helical" evidence="6">
    <location>
        <begin position="502"/>
        <end position="527"/>
    </location>
</feature>
<sequence>MSELGPAQPSAGPEGSPTAGDSHYGIPNALPLSAERLLSLLAELREYQSGTCQERAEFRRERVELSSRLLRLDQELHAEDRIGQDLHRRIETLEASATGAMMTLVAVVTCAVLFICETNAFMSAKTRTDVVLDSNQDSNLQINFDVTMLDMSCEHVTVGIWDAFGTERMNITKNIMKQRIDHKGDDKGHAYGDDELTELEFSNRKLEAEEKAETDADWSSSSDQFKHDDFQSVVDAHDHTFVNFYADWCPHCRMFGPSWDKFEADLNSEQDPVKDADGAKANVRALKINCVDFEETCQQQKVQSFPTIRLYRRGGNGKQFVDYRGPREIEGLTTFAREEVGKRHLNTGAKFHDIFSESCRIKGSVDVARVPGTVHFQAMHNKERTLNLAFTNVSHTVHSFTFGQTSSKITNLLFLPAEYQKHGDPLATKTFTVDRFHQAPHHYIKVVHTRFASISDTRSYQQTHQWSVRNIQRNSVPQAKFSYDLAPVEVIVSKSDRRWYDYVTSIFAIIGGAFTFMSMTSGAITFASSQFKGSINKLG</sequence>
<protein>
    <recommendedName>
        <fullName evidence="7">Thioredoxin domain-containing protein</fullName>
    </recommendedName>
</protein>
<dbReference type="GO" id="GO:0016020">
    <property type="term" value="C:membrane"/>
    <property type="evidence" value="ECO:0007669"/>
    <property type="project" value="UniProtKB-SubCell"/>
</dbReference>
<dbReference type="InterPro" id="IPR013766">
    <property type="entry name" value="Thioredoxin_domain"/>
</dbReference>
<dbReference type="InterPro" id="IPR045888">
    <property type="entry name" value="Erv"/>
</dbReference>
<evidence type="ECO:0000256" key="6">
    <source>
        <dbReference type="SAM" id="Phobius"/>
    </source>
</evidence>
<evidence type="ECO:0000313" key="9">
    <source>
        <dbReference type="Proteomes" id="UP000626109"/>
    </source>
</evidence>
<organism evidence="8 9">
    <name type="scientific">Polarella glacialis</name>
    <name type="common">Dinoflagellate</name>
    <dbReference type="NCBI Taxonomy" id="89957"/>
    <lineage>
        <taxon>Eukaryota</taxon>
        <taxon>Sar</taxon>
        <taxon>Alveolata</taxon>
        <taxon>Dinophyceae</taxon>
        <taxon>Suessiales</taxon>
        <taxon>Suessiaceae</taxon>
        <taxon>Polarella</taxon>
    </lineage>
</organism>
<feature type="transmembrane region" description="Helical" evidence="6">
    <location>
        <begin position="95"/>
        <end position="115"/>
    </location>
</feature>
<dbReference type="Pfam" id="PF13850">
    <property type="entry name" value="ERGIC_N"/>
    <property type="match status" value="1"/>
</dbReference>
<dbReference type="Pfam" id="PF00085">
    <property type="entry name" value="Thioredoxin"/>
    <property type="match status" value="1"/>
</dbReference>
<reference evidence="8" key="1">
    <citation type="submission" date="2021-02" db="EMBL/GenBank/DDBJ databases">
        <authorList>
            <person name="Dougan E. K."/>
            <person name="Rhodes N."/>
            <person name="Thang M."/>
            <person name="Chan C."/>
        </authorList>
    </citation>
    <scope>NUCLEOTIDE SEQUENCE</scope>
</reference>
<dbReference type="InterPro" id="IPR012936">
    <property type="entry name" value="Erv_C"/>
</dbReference>
<dbReference type="Proteomes" id="UP000626109">
    <property type="component" value="Unassembled WGS sequence"/>
</dbReference>
<dbReference type="InterPro" id="IPR039542">
    <property type="entry name" value="Erv_N"/>
</dbReference>
<keyword evidence="2 6" id="KW-0812">Transmembrane</keyword>